<feature type="compositionally biased region" description="Polar residues" evidence="11">
    <location>
        <begin position="1"/>
        <end position="17"/>
    </location>
</feature>
<dbReference type="STRING" id="69332.A0A388M3A8"/>
<evidence type="ECO:0000256" key="8">
    <source>
        <dbReference type="ARBA" id="ARBA00032656"/>
    </source>
</evidence>
<evidence type="ECO:0000256" key="10">
    <source>
        <dbReference type="RuleBase" id="RU004374"/>
    </source>
</evidence>
<keyword evidence="4 10" id="KW-0694">RNA-binding</keyword>
<dbReference type="InterPro" id="IPR023398">
    <property type="entry name" value="TIF_eIF4e-like"/>
</dbReference>
<evidence type="ECO:0000256" key="9">
    <source>
        <dbReference type="ARBA" id="ARBA00041713"/>
    </source>
</evidence>
<dbReference type="FunFam" id="3.30.760.10:FF:000003">
    <property type="entry name" value="Eukaryotic translation initiation factor 4E"/>
    <property type="match status" value="1"/>
</dbReference>
<evidence type="ECO:0000313" key="12">
    <source>
        <dbReference type="EMBL" id="GBG89068.1"/>
    </source>
</evidence>
<dbReference type="Gene3D" id="3.30.760.10">
    <property type="entry name" value="RNA Cap, Translation Initiation Factor Eif4e"/>
    <property type="match status" value="1"/>
</dbReference>
<evidence type="ECO:0000256" key="6">
    <source>
        <dbReference type="ARBA" id="ARBA00023157"/>
    </source>
</evidence>
<dbReference type="GO" id="GO:0003743">
    <property type="term" value="F:translation initiation factor activity"/>
    <property type="evidence" value="ECO:0007669"/>
    <property type="project" value="UniProtKB-KW"/>
</dbReference>
<evidence type="ECO:0000256" key="11">
    <source>
        <dbReference type="SAM" id="MobiDB-lite"/>
    </source>
</evidence>
<protein>
    <recommendedName>
        <fullName evidence="8">eIF-4F 25 kDa subunit</fullName>
    </recommendedName>
    <alternativeName>
        <fullName evidence="9">eIF-4F p26 subunit</fullName>
    </alternativeName>
    <alternativeName>
        <fullName evidence="7">mRNA cap-binding protein</fullName>
    </alternativeName>
</protein>
<evidence type="ECO:0000256" key="2">
    <source>
        <dbReference type="ARBA" id="ARBA00022540"/>
    </source>
</evidence>
<dbReference type="PROSITE" id="PS00813">
    <property type="entry name" value="IF4E"/>
    <property type="match status" value="1"/>
</dbReference>
<dbReference type="InterPro" id="IPR019770">
    <property type="entry name" value="TIF_eIF_4E_CS"/>
</dbReference>
<feature type="compositionally biased region" description="Basic and acidic residues" evidence="11">
    <location>
        <begin position="33"/>
        <end position="42"/>
    </location>
</feature>
<dbReference type="EMBL" id="BFEA01000714">
    <property type="protein sequence ID" value="GBG89068.1"/>
    <property type="molecule type" value="Genomic_DNA"/>
</dbReference>
<evidence type="ECO:0000313" key="13">
    <source>
        <dbReference type="Proteomes" id="UP000265515"/>
    </source>
</evidence>
<dbReference type="SUPFAM" id="SSF55418">
    <property type="entry name" value="eIF4e-like"/>
    <property type="match status" value="1"/>
</dbReference>
<keyword evidence="3" id="KW-0810">Translation regulation</keyword>
<dbReference type="Gramene" id="GBG89068">
    <property type="protein sequence ID" value="GBG89068"/>
    <property type="gene ID" value="CBR_g48778"/>
</dbReference>
<comment type="similarity">
    <text evidence="1 10">Belongs to the eukaryotic initiation factor 4E family.</text>
</comment>
<dbReference type="GO" id="GO:0000340">
    <property type="term" value="F:RNA 7-methylguanosine cap binding"/>
    <property type="evidence" value="ECO:0007669"/>
    <property type="project" value="TreeGrafter"/>
</dbReference>
<comment type="caution">
    <text evidence="12">The sequence shown here is derived from an EMBL/GenBank/DDBJ whole genome shotgun (WGS) entry which is preliminary data.</text>
</comment>
<dbReference type="InterPro" id="IPR001040">
    <property type="entry name" value="TIF_eIF_4E"/>
</dbReference>
<dbReference type="PANTHER" id="PTHR11960">
    <property type="entry name" value="EUKARYOTIC TRANSLATION INITIATION FACTOR 4E RELATED"/>
    <property type="match status" value="1"/>
</dbReference>
<dbReference type="AlphaFoldDB" id="A0A388M3A8"/>
<dbReference type="OrthoDB" id="590761at2759"/>
<dbReference type="GO" id="GO:0016281">
    <property type="term" value="C:eukaryotic translation initiation factor 4F complex"/>
    <property type="evidence" value="ECO:0007669"/>
    <property type="project" value="TreeGrafter"/>
</dbReference>
<gene>
    <name evidence="12" type="ORF">CBR_g48778</name>
</gene>
<accession>A0A388M3A8</accession>
<dbReference type="PANTHER" id="PTHR11960:SF8">
    <property type="entry name" value="EUKARYOTIC TRANSLATION INITIATION FACTOR 4E1-RELATED"/>
    <property type="match status" value="1"/>
</dbReference>
<organism evidence="12 13">
    <name type="scientific">Chara braunii</name>
    <name type="common">Braun's stonewort</name>
    <dbReference type="NCBI Taxonomy" id="69332"/>
    <lineage>
        <taxon>Eukaryota</taxon>
        <taxon>Viridiplantae</taxon>
        <taxon>Streptophyta</taxon>
        <taxon>Charophyceae</taxon>
        <taxon>Charales</taxon>
        <taxon>Characeae</taxon>
        <taxon>Chara</taxon>
    </lineage>
</organism>
<dbReference type="OMA" id="VKPRICL"/>
<name>A0A388M3A8_CHABU</name>
<feature type="region of interest" description="Disordered" evidence="11">
    <location>
        <begin position="1"/>
        <end position="49"/>
    </location>
</feature>
<evidence type="ECO:0000256" key="7">
    <source>
        <dbReference type="ARBA" id="ARBA00030245"/>
    </source>
</evidence>
<keyword evidence="5 10" id="KW-0648">Protein biosynthesis</keyword>
<dbReference type="Pfam" id="PF01652">
    <property type="entry name" value="IF4E"/>
    <property type="match status" value="1"/>
</dbReference>
<reference evidence="12 13" key="1">
    <citation type="journal article" date="2018" name="Cell">
        <title>The Chara Genome: Secondary Complexity and Implications for Plant Terrestrialization.</title>
        <authorList>
            <person name="Nishiyama T."/>
            <person name="Sakayama H."/>
            <person name="Vries J.D."/>
            <person name="Buschmann H."/>
            <person name="Saint-Marcoux D."/>
            <person name="Ullrich K.K."/>
            <person name="Haas F.B."/>
            <person name="Vanderstraeten L."/>
            <person name="Becker D."/>
            <person name="Lang D."/>
            <person name="Vosolsobe S."/>
            <person name="Rombauts S."/>
            <person name="Wilhelmsson P.K.I."/>
            <person name="Janitza P."/>
            <person name="Kern R."/>
            <person name="Heyl A."/>
            <person name="Rumpler F."/>
            <person name="Villalobos L.I.A.C."/>
            <person name="Clay J.M."/>
            <person name="Skokan R."/>
            <person name="Toyoda A."/>
            <person name="Suzuki Y."/>
            <person name="Kagoshima H."/>
            <person name="Schijlen E."/>
            <person name="Tajeshwar N."/>
            <person name="Catarino B."/>
            <person name="Hetherington A.J."/>
            <person name="Saltykova A."/>
            <person name="Bonnot C."/>
            <person name="Breuninger H."/>
            <person name="Symeonidi A."/>
            <person name="Radhakrishnan G.V."/>
            <person name="Van Nieuwerburgh F."/>
            <person name="Deforce D."/>
            <person name="Chang C."/>
            <person name="Karol K.G."/>
            <person name="Hedrich R."/>
            <person name="Ulvskov P."/>
            <person name="Glockner G."/>
            <person name="Delwiche C.F."/>
            <person name="Petrasek J."/>
            <person name="Van de Peer Y."/>
            <person name="Friml J."/>
            <person name="Beilby M."/>
            <person name="Dolan L."/>
            <person name="Kohara Y."/>
            <person name="Sugano S."/>
            <person name="Fujiyama A."/>
            <person name="Delaux P.-M."/>
            <person name="Quint M."/>
            <person name="TheiBen G."/>
            <person name="Hagemann M."/>
            <person name="Harholt J."/>
            <person name="Dunand C."/>
            <person name="Zachgo S."/>
            <person name="Langdale J."/>
            <person name="Maumus F."/>
            <person name="Straeten D.V.D."/>
            <person name="Gould S.B."/>
            <person name="Rensing S.A."/>
        </authorList>
    </citation>
    <scope>NUCLEOTIDE SEQUENCE [LARGE SCALE GENOMIC DNA]</scope>
    <source>
        <strain evidence="12 13">S276</strain>
    </source>
</reference>
<evidence type="ECO:0000256" key="5">
    <source>
        <dbReference type="ARBA" id="ARBA00022917"/>
    </source>
</evidence>
<dbReference type="Proteomes" id="UP000265515">
    <property type="component" value="Unassembled WGS sequence"/>
</dbReference>
<sequence length="233" mass="26275">MAETTAESSEPNKTASTPPVAAAVEGEEDKEEGEISPRKGEARLPSPEVSKKHLLEHEWTLWFDNPNGRQRQTTWGNSLRSVYTFGTVEDFWCLFNNVVQPSRLIHGADFHCFKKGIEPKWEDPKCSGGGRWNAQVPKGRPTTLDTYWLHTLLAMIGEQFSDGEEVCGSVVSVRVKQDRIAIWTKTASNEAAQLSIGRQWKEVLDFGDQIKIGYVAHEDAKKLDKRAKDRYTV</sequence>
<keyword evidence="2 10" id="KW-0396">Initiation factor</keyword>
<evidence type="ECO:0000256" key="3">
    <source>
        <dbReference type="ARBA" id="ARBA00022845"/>
    </source>
</evidence>
<keyword evidence="13" id="KW-1185">Reference proteome</keyword>
<keyword evidence="6" id="KW-1015">Disulfide bond</keyword>
<evidence type="ECO:0000256" key="1">
    <source>
        <dbReference type="ARBA" id="ARBA00009860"/>
    </source>
</evidence>
<dbReference type="GO" id="GO:0006417">
    <property type="term" value="P:regulation of translation"/>
    <property type="evidence" value="ECO:0007669"/>
    <property type="project" value="UniProtKB-KW"/>
</dbReference>
<proteinExistence type="inferred from homology"/>
<evidence type="ECO:0000256" key="4">
    <source>
        <dbReference type="ARBA" id="ARBA00022884"/>
    </source>
</evidence>